<name>A0A8B6FZD8_MYTGA</name>
<dbReference type="Proteomes" id="UP000596742">
    <property type="component" value="Unassembled WGS sequence"/>
</dbReference>
<accession>A0A8B6FZD8</accession>
<feature type="coiled-coil region" evidence="1">
    <location>
        <begin position="500"/>
        <end position="527"/>
    </location>
</feature>
<proteinExistence type="predicted"/>
<dbReference type="PANTHER" id="PTHR22605:SF16">
    <property type="entry name" value="E3 UBIQUITIN-PROTEIN LIGASE RNF213"/>
    <property type="match status" value="1"/>
</dbReference>
<evidence type="ECO:0000256" key="1">
    <source>
        <dbReference type="SAM" id="Coils"/>
    </source>
</evidence>
<dbReference type="AlphaFoldDB" id="A0A8B6FZD8"/>
<dbReference type="GO" id="GO:0004842">
    <property type="term" value="F:ubiquitin-protein transferase activity"/>
    <property type="evidence" value="ECO:0007669"/>
    <property type="project" value="InterPro"/>
</dbReference>
<dbReference type="GO" id="GO:0016887">
    <property type="term" value="F:ATP hydrolysis activity"/>
    <property type="evidence" value="ECO:0007669"/>
    <property type="project" value="InterPro"/>
</dbReference>
<dbReference type="InterPro" id="IPR031248">
    <property type="entry name" value="RNF213"/>
</dbReference>
<organism evidence="2 3">
    <name type="scientific">Mytilus galloprovincialis</name>
    <name type="common">Mediterranean mussel</name>
    <dbReference type="NCBI Taxonomy" id="29158"/>
    <lineage>
        <taxon>Eukaryota</taxon>
        <taxon>Metazoa</taxon>
        <taxon>Spiralia</taxon>
        <taxon>Lophotrochozoa</taxon>
        <taxon>Mollusca</taxon>
        <taxon>Bivalvia</taxon>
        <taxon>Autobranchia</taxon>
        <taxon>Pteriomorphia</taxon>
        <taxon>Mytilida</taxon>
        <taxon>Mytiloidea</taxon>
        <taxon>Mytilidae</taxon>
        <taxon>Mytilinae</taxon>
        <taxon>Mytilus</taxon>
    </lineage>
</organism>
<keyword evidence="1" id="KW-0175">Coiled coil</keyword>
<protein>
    <recommendedName>
        <fullName evidence="4">UBA domain-containing protein</fullName>
    </recommendedName>
</protein>
<gene>
    <name evidence="2" type="ORF">MGAL_10B047917</name>
</gene>
<sequence>MKKLHDFQDRPLKEICAEGDVPKDIRKYKPRIIAFEINAEILEALPEIIRCSNGNLFIKMWDKCAVEVRKRFDHPLGIDEIMEHVWKPACKEWKALHQRLKTGEIFFREFDSLCGRMDPEALRKEFLILEDGKKSSWIKERIEQMTRYKNLQNCLDGASIIMEVVEEFELEGDFQPIRQIMRMTKGKDTKMNHLNKSYLKTCSVLSNVDEQKVNCLKRFMESKNLVNWLKEKMDDLQELKVFVDLAYISTGDKGLEIAKVRCLQSAAIGYAPLIFNLEANCDYKDFLERCEEVWKALHSNPNLPTELLDTCHELEWLKIVDKSQGSVEVTSLAQAEAINLNGTYHIGLHKTGDGIQRKGQNQLILDSVVRLCNVYIKLLSSGCVLFSKFKVKFRCDPESVACAFVSFGEGEIKRTIRGKIDGVNQDVSFFIPKIAKFLEHCHERWLEFIDKKREDFYILNYFSIEQMVILQQELVKMGLDGEPSNQIYPLLSDIKHDCTREDLVEAMEEARDELEQMDIDVDEEVQEEFPMEEENSEAAKGKFILQMVEAGYSEGLAREALKNVNPDQIDEGIAWCIEHEEEAMDFETSATDGTSVPNQDKRFSGWSTRDESLASVRAKLLENIGVGPTQGLDSSVDVLIENLEKLWENFVGSISSSVTDYLSVEHLALILRKLADKETMSVERSFSVCGCKEGVANLIVCSQSEMYNTVLSLYSTEDDSLLPQSDEVLLCTPDTTLDLLEIFWRRSLFGDSGKIYCLVNADLLDYEVSDKGEKLLEKHMKNAQNRDIQFKLVVVCSRENEYKSRMVAALDKYRRPQMSFGGEKHVKTYLSERFIVNKPISGVETASSVDFNRSSVRVVKSWRAGVGKSLFKKNMVNALMEKQINVDEENCIVVSIPLYDRALVVDEVLEILLEHTNPPHVRVPRIFHFDISHEV</sequence>
<evidence type="ECO:0008006" key="4">
    <source>
        <dbReference type="Google" id="ProtNLM"/>
    </source>
</evidence>
<dbReference type="PANTHER" id="PTHR22605">
    <property type="entry name" value="RZ-TYPE DOMAIN-CONTAINING PROTEIN"/>
    <property type="match status" value="1"/>
</dbReference>
<keyword evidence="3" id="KW-1185">Reference proteome</keyword>
<dbReference type="OrthoDB" id="6142015at2759"/>
<reference evidence="2" key="1">
    <citation type="submission" date="2018-11" db="EMBL/GenBank/DDBJ databases">
        <authorList>
            <person name="Alioto T."/>
            <person name="Alioto T."/>
        </authorList>
    </citation>
    <scope>NUCLEOTIDE SEQUENCE</scope>
</reference>
<dbReference type="EMBL" id="UYJE01007559">
    <property type="protein sequence ID" value="VDI56044.1"/>
    <property type="molecule type" value="Genomic_DNA"/>
</dbReference>
<evidence type="ECO:0000313" key="2">
    <source>
        <dbReference type="EMBL" id="VDI56044.1"/>
    </source>
</evidence>
<evidence type="ECO:0000313" key="3">
    <source>
        <dbReference type="Proteomes" id="UP000596742"/>
    </source>
</evidence>
<comment type="caution">
    <text evidence="2">The sequence shown here is derived from an EMBL/GenBank/DDBJ whole genome shotgun (WGS) entry which is preliminary data.</text>
</comment>